<reference evidence="2" key="1">
    <citation type="submission" date="2023-03" db="EMBL/GenBank/DDBJ databases">
        <title>Massive genome expansion in bonnet fungi (Mycena s.s.) driven by repeated elements and novel gene families across ecological guilds.</title>
        <authorList>
            <consortium name="Lawrence Berkeley National Laboratory"/>
            <person name="Harder C.B."/>
            <person name="Miyauchi S."/>
            <person name="Viragh M."/>
            <person name="Kuo A."/>
            <person name="Thoen E."/>
            <person name="Andreopoulos B."/>
            <person name="Lu D."/>
            <person name="Skrede I."/>
            <person name="Drula E."/>
            <person name="Henrissat B."/>
            <person name="Morin E."/>
            <person name="Kohler A."/>
            <person name="Barry K."/>
            <person name="LaButti K."/>
            <person name="Morin E."/>
            <person name="Salamov A."/>
            <person name="Lipzen A."/>
            <person name="Mereny Z."/>
            <person name="Hegedus B."/>
            <person name="Baldrian P."/>
            <person name="Stursova M."/>
            <person name="Weitz H."/>
            <person name="Taylor A."/>
            <person name="Grigoriev I.V."/>
            <person name="Nagy L.G."/>
            <person name="Martin F."/>
            <person name="Kauserud H."/>
        </authorList>
    </citation>
    <scope>NUCLEOTIDE SEQUENCE</scope>
    <source>
        <strain evidence="2">9144</strain>
    </source>
</reference>
<dbReference type="Gene3D" id="3.20.20.80">
    <property type="entry name" value="Glycosidases"/>
    <property type="match status" value="1"/>
</dbReference>
<dbReference type="InterPro" id="IPR017853">
    <property type="entry name" value="GH"/>
</dbReference>
<protein>
    <submittedName>
        <fullName evidence="2">Glycoside hydrolase family 79 protein</fullName>
    </submittedName>
</protein>
<dbReference type="AlphaFoldDB" id="A0AAD6YRD4"/>
<keyword evidence="3" id="KW-1185">Reference proteome</keyword>
<dbReference type="EMBL" id="JARJCW010000003">
    <property type="protein sequence ID" value="KAJ7227110.1"/>
    <property type="molecule type" value="Genomic_DNA"/>
</dbReference>
<evidence type="ECO:0000313" key="3">
    <source>
        <dbReference type="Proteomes" id="UP001219525"/>
    </source>
</evidence>
<dbReference type="SUPFAM" id="SSF51445">
    <property type="entry name" value="(Trans)glycosidases"/>
    <property type="match status" value="1"/>
</dbReference>
<comment type="caution">
    <text evidence="2">The sequence shown here is derived from an EMBL/GenBank/DDBJ whole genome shotgun (WGS) entry which is preliminary data.</text>
</comment>
<evidence type="ECO:0000259" key="1">
    <source>
        <dbReference type="Pfam" id="PF16862"/>
    </source>
</evidence>
<dbReference type="InterPro" id="IPR052974">
    <property type="entry name" value="GH79_Enzymes"/>
</dbReference>
<organism evidence="2 3">
    <name type="scientific">Mycena pura</name>
    <dbReference type="NCBI Taxonomy" id="153505"/>
    <lineage>
        <taxon>Eukaryota</taxon>
        <taxon>Fungi</taxon>
        <taxon>Dikarya</taxon>
        <taxon>Basidiomycota</taxon>
        <taxon>Agaricomycotina</taxon>
        <taxon>Agaricomycetes</taxon>
        <taxon>Agaricomycetidae</taxon>
        <taxon>Agaricales</taxon>
        <taxon>Marasmiineae</taxon>
        <taxon>Mycenaceae</taxon>
        <taxon>Mycena</taxon>
    </lineage>
</organism>
<dbReference type="Proteomes" id="UP001219525">
    <property type="component" value="Unassembled WGS sequence"/>
</dbReference>
<accession>A0AAD6YRD4</accession>
<feature type="domain" description="Beta-glucuronidase C-terminal" evidence="1">
    <location>
        <begin position="441"/>
        <end position="545"/>
    </location>
</feature>
<dbReference type="PANTHER" id="PTHR36183">
    <property type="entry name" value="BETA-GLUCURONIDASE"/>
    <property type="match status" value="1"/>
</dbReference>
<gene>
    <name evidence="2" type="ORF">GGX14DRAFT_101117</name>
</gene>
<evidence type="ECO:0000313" key="2">
    <source>
        <dbReference type="EMBL" id="KAJ7227110.1"/>
    </source>
</evidence>
<name>A0AAD6YRD4_9AGAR</name>
<dbReference type="PANTHER" id="PTHR36183:SF2">
    <property type="entry name" value="BETA-GLUCURONIDASE C-TERMINAL DOMAIN-CONTAINING PROTEIN"/>
    <property type="match status" value="1"/>
</dbReference>
<dbReference type="GO" id="GO:0016787">
    <property type="term" value="F:hydrolase activity"/>
    <property type="evidence" value="ECO:0007669"/>
    <property type="project" value="UniProtKB-KW"/>
</dbReference>
<keyword evidence="2" id="KW-0378">Hydrolase</keyword>
<sequence>MIKSLSMSLRRTLPIFSVVFGAMAAAPATLTLKGPASLPFNASSQISPSLASFSIETAFFIEYLGNTTDPNTLTSNLLQNLKDRTGTPAEIRIGGITADSTYWNASLDTALFNFIDNAGTLFNTTIGPKFWEAAANLLPKDTKITMTLDLHDFNFTGALSVAESAMAGLSPGQLEAFEIGNEPDQYSPSLSAATYDAVWEPWSKNISEALGIKKPMFQIAATAIDPLFPFNAPGARSQLDCVSALAAGANSDGTVKLCSEHTYQYSVCDPVRTAVATLPNLVNHTRLAMYLDLWQPRIQSVRAQLGPDTFVIGEYNSVSCSGKEGVSDTFGQALWLLDTTLYAASINVSRLHIHQGGPLALQSATQLNHGGLSRYDLWYPVDASNGEKQVFPSYSAYLFITEAIGRSTSLRIANLWPGRQANGSSITTAGGDTSAGQSVVYGFWEDSVQEFPTKIALLNLQIFNQTEPGPRPTTTFDISAFLRPSQKSVTVRRLQAPGADVTFGNLTTWAGQTFALDSNGRAKGRLQQETVKGGKIDVEASGAALVFL</sequence>
<proteinExistence type="predicted"/>
<dbReference type="Pfam" id="PF16862">
    <property type="entry name" value="Glyco_hydro_79C"/>
    <property type="match status" value="1"/>
</dbReference>
<dbReference type="InterPro" id="IPR031728">
    <property type="entry name" value="GlcAase_C"/>
</dbReference>